<dbReference type="GO" id="GO:0006508">
    <property type="term" value="P:proteolysis"/>
    <property type="evidence" value="ECO:0007669"/>
    <property type="project" value="UniProtKB-KW"/>
</dbReference>
<keyword evidence="4 8" id="KW-0378">Hydrolase</keyword>
<keyword evidence="3" id="KW-0645">Protease</keyword>
<accession>A0A3B1BW59</accession>
<sequence>MQRRSFLKTSAIISAATVANSNSILSKNQPTPVDLPIIKPKRLKKGDTVGLIVPGGYISEDGLEESIENLEKLGLKAYYTDNILARSGYLGGSDKQRSDDVNHMFKNDKVDGIMCARGGYGCDRILPMLDYDMIKANPKVLVGYSDITALHNAIFTKTGLVTFHGPVGTSTFNEFTINNFINVIMEPKDRYVLKHSDDYKKGGDYEVYAIREGKAKGRLAGGNLRIVVTLPGTPYDVDFKDKILYLEEVDEKPYRVDRMLTELLLAGKLQEVSGIALGVFRKCDQKVGSQKGERTFSLKEVLFDRLYDLGVPVIYGLSFGHIENKYTLPFGINAELDVMNQTITLEEPAVL</sequence>
<evidence type="ECO:0000256" key="3">
    <source>
        <dbReference type="ARBA" id="ARBA00022670"/>
    </source>
</evidence>
<dbReference type="Pfam" id="PF17676">
    <property type="entry name" value="Peptidase_S66C"/>
    <property type="match status" value="1"/>
</dbReference>
<evidence type="ECO:0000256" key="2">
    <source>
        <dbReference type="ARBA" id="ARBA00022645"/>
    </source>
</evidence>
<dbReference type="SUPFAM" id="SSF52317">
    <property type="entry name" value="Class I glutamine amidotransferase-like"/>
    <property type="match status" value="1"/>
</dbReference>
<dbReference type="Pfam" id="PF02016">
    <property type="entry name" value="Peptidase_S66"/>
    <property type="match status" value="1"/>
</dbReference>
<dbReference type="CDD" id="cd07025">
    <property type="entry name" value="Peptidase_S66"/>
    <property type="match status" value="1"/>
</dbReference>
<evidence type="ECO:0000256" key="1">
    <source>
        <dbReference type="ARBA" id="ARBA00010233"/>
    </source>
</evidence>
<dbReference type="InterPro" id="IPR027461">
    <property type="entry name" value="Carboxypeptidase_A_C_sf"/>
</dbReference>
<dbReference type="PIRSF" id="PIRSF028757">
    <property type="entry name" value="LD-carboxypeptidase"/>
    <property type="match status" value="1"/>
</dbReference>
<dbReference type="InterPro" id="IPR040921">
    <property type="entry name" value="Peptidase_S66C"/>
</dbReference>
<dbReference type="InterPro" id="IPR029062">
    <property type="entry name" value="Class_I_gatase-like"/>
</dbReference>
<evidence type="ECO:0000259" key="7">
    <source>
        <dbReference type="Pfam" id="PF17676"/>
    </source>
</evidence>
<dbReference type="Gene3D" id="3.50.30.60">
    <property type="entry name" value="LD-carboxypeptidase A C-terminal domain-like"/>
    <property type="match status" value="1"/>
</dbReference>
<comment type="similarity">
    <text evidence="1">Belongs to the peptidase S66 family.</text>
</comment>
<dbReference type="EC" id="3.4.17.13" evidence="8"/>
<proteinExistence type="inferred from homology"/>
<evidence type="ECO:0000256" key="5">
    <source>
        <dbReference type="ARBA" id="ARBA00022825"/>
    </source>
</evidence>
<evidence type="ECO:0000313" key="8">
    <source>
        <dbReference type="EMBL" id="VAX22586.1"/>
    </source>
</evidence>
<dbReference type="InterPro" id="IPR027478">
    <property type="entry name" value="LdcA_N"/>
</dbReference>
<keyword evidence="2 8" id="KW-0121">Carboxypeptidase</keyword>
<keyword evidence="5" id="KW-0720">Serine protease</keyword>
<evidence type="ECO:0000259" key="6">
    <source>
        <dbReference type="Pfam" id="PF02016"/>
    </source>
</evidence>
<evidence type="ECO:0000256" key="4">
    <source>
        <dbReference type="ARBA" id="ARBA00022801"/>
    </source>
</evidence>
<organism evidence="8">
    <name type="scientific">hydrothermal vent metagenome</name>
    <dbReference type="NCBI Taxonomy" id="652676"/>
    <lineage>
        <taxon>unclassified sequences</taxon>
        <taxon>metagenomes</taxon>
        <taxon>ecological metagenomes</taxon>
    </lineage>
</organism>
<dbReference type="PANTHER" id="PTHR30237:SF2">
    <property type="entry name" value="MUREIN TETRAPEPTIDE CARBOXYPEPTIDASE"/>
    <property type="match status" value="1"/>
</dbReference>
<dbReference type="Gene3D" id="3.40.50.10740">
    <property type="entry name" value="Class I glutamine amidotransferase-like"/>
    <property type="match status" value="1"/>
</dbReference>
<dbReference type="GO" id="GO:0008236">
    <property type="term" value="F:serine-type peptidase activity"/>
    <property type="evidence" value="ECO:0007669"/>
    <property type="project" value="UniProtKB-KW"/>
</dbReference>
<dbReference type="AlphaFoldDB" id="A0A3B1BW59"/>
<feature type="domain" description="LD-carboxypeptidase N-terminal" evidence="6">
    <location>
        <begin position="49"/>
        <end position="165"/>
    </location>
</feature>
<dbReference type="PANTHER" id="PTHR30237">
    <property type="entry name" value="MURAMOYLTETRAPEPTIDE CARBOXYPEPTIDASE"/>
    <property type="match status" value="1"/>
</dbReference>
<name>A0A3B1BW59_9ZZZZ</name>
<reference evidence="8" key="1">
    <citation type="submission" date="2018-06" db="EMBL/GenBank/DDBJ databases">
        <authorList>
            <person name="Zhirakovskaya E."/>
        </authorList>
    </citation>
    <scope>NUCLEOTIDE SEQUENCE</scope>
</reference>
<dbReference type="SUPFAM" id="SSF141986">
    <property type="entry name" value="LD-carboxypeptidase A C-terminal domain-like"/>
    <property type="match status" value="1"/>
</dbReference>
<dbReference type="InterPro" id="IPR040449">
    <property type="entry name" value="Peptidase_S66_N"/>
</dbReference>
<dbReference type="GO" id="GO:0106415">
    <property type="term" value="F:muramoyltetrapeptide carboxypeptidase activity"/>
    <property type="evidence" value="ECO:0007669"/>
    <property type="project" value="UniProtKB-EC"/>
</dbReference>
<protein>
    <submittedName>
        <fullName evidence="8">Muramoyltetrapeptide carboxypeptidase</fullName>
        <ecNumber evidence="8">3.4.17.13</ecNumber>
    </submittedName>
</protein>
<gene>
    <name evidence="8" type="ORF">MNBD_IGNAVI01-1995</name>
</gene>
<dbReference type="InterPro" id="IPR003507">
    <property type="entry name" value="S66_fam"/>
</dbReference>
<feature type="domain" description="LD-carboxypeptidase C-terminal" evidence="7">
    <location>
        <begin position="216"/>
        <end position="336"/>
    </location>
</feature>
<dbReference type="EMBL" id="UOGD01000231">
    <property type="protein sequence ID" value="VAX22586.1"/>
    <property type="molecule type" value="Genomic_DNA"/>
</dbReference>